<evidence type="ECO:0000256" key="1">
    <source>
        <dbReference type="PROSITE-ProRule" id="PRU00042"/>
    </source>
</evidence>
<reference evidence="4" key="2">
    <citation type="submission" date="2023-02" db="EMBL/GenBank/DDBJ databases">
        <authorList>
            <consortium name="DOE Joint Genome Institute"/>
            <person name="Mondo S.J."/>
            <person name="Chang Y."/>
            <person name="Wang Y."/>
            <person name="Ahrendt S."/>
            <person name="Andreopoulos W."/>
            <person name="Barry K."/>
            <person name="Beard J."/>
            <person name="Benny G.L."/>
            <person name="Blankenship S."/>
            <person name="Bonito G."/>
            <person name="Cuomo C."/>
            <person name="Desiro A."/>
            <person name="Gervers K.A."/>
            <person name="Hundley H."/>
            <person name="Kuo A."/>
            <person name="LaButti K."/>
            <person name="Lang B.F."/>
            <person name="Lipzen A."/>
            <person name="O'Donnell K."/>
            <person name="Pangilinan J."/>
            <person name="Reynolds N."/>
            <person name="Sandor L."/>
            <person name="Smith M.W."/>
            <person name="Tsang A."/>
            <person name="Grigoriev I.V."/>
            <person name="Stajich J.E."/>
            <person name="Spatafora J.W."/>
        </authorList>
    </citation>
    <scope>NUCLEOTIDE SEQUENCE</scope>
    <source>
        <strain evidence="4">RSA 2281</strain>
    </source>
</reference>
<name>A0AAD5KXT3_9FUNG</name>
<protein>
    <recommendedName>
        <fullName evidence="3">C2H2-type domain-containing protein</fullName>
    </recommendedName>
</protein>
<keyword evidence="1" id="KW-0863">Zinc-finger</keyword>
<sequence length="135" mass="15772">MTRHSLIIPTTTTAMPMTRNDRNNDQHCPSSPLSFQNPTTVATAPGQCVTEEDVNLYHKEEDDREEGRYSYDCITTTFLAQKEQQQQEQVHNIIDFTLLRLRRSAVLDTVPRCDFCRRRFHSLGNLANHHQLYRH</sequence>
<keyword evidence="5" id="KW-1185">Reference proteome</keyword>
<dbReference type="AlphaFoldDB" id="A0AAD5KXT3"/>
<dbReference type="PROSITE" id="PS50157">
    <property type="entry name" value="ZINC_FINGER_C2H2_2"/>
    <property type="match status" value="1"/>
</dbReference>
<accession>A0AAD5KXT3</accession>
<comment type="caution">
    <text evidence="4">The sequence shown here is derived from an EMBL/GenBank/DDBJ whole genome shotgun (WGS) entry which is preliminary data.</text>
</comment>
<keyword evidence="1" id="KW-0862">Zinc</keyword>
<feature type="domain" description="C2H2-type" evidence="3">
    <location>
        <begin position="111"/>
        <end position="135"/>
    </location>
</feature>
<dbReference type="Proteomes" id="UP001209540">
    <property type="component" value="Unassembled WGS sequence"/>
</dbReference>
<feature type="compositionally biased region" description="Low complexity" evidence="2">
    <location>
        <begin position="7"/>
        <end position="18"/>
    </location>
</feature>
<evidence type="ECO:0000259" key="3">
    <source>
        <dbReference type="PROSITE" id="PS50157"/>
    </source>
</evidence>
<organism evidence="4 5">
    <name type="scientific">Phascolomyces articulosus</name>
    <dbReference type="NCBI Taxonomy" id="60185"/>
    <lineage>
        <taxon>Eukaryota</taxon>
        <taxon>Fungi</taxon>
        <taxon>Fungi incertae sedis</taxon>
        <taxon>Mucoromycota</taxon>
        <taxon>Mucoromycotina</taxon>
        <taxon>Mucoromycetes</taxon>
        <taxon>Mucorales</taxon>
        <taxon>Lichtheimiaceae</taxon>
        <taxon>Phascolomyces</taxon>
    </lineage>
</organism>
<evidence type="ECO:0000313" key="5">
    <source>
        <dbReference type="Proteomes" id="UP001209540"/>
    </source>
</evidence>
<evidence type="ECO:0000256" key="2">
    <source>
        <dbReference type="SAM" id="MobiDB-lite"/>
    </source>
</evidence>
<dbReference type="PROSITE" id="PS00028">
    <property type="entry name" value="ZINC_FINGER_C2H2_1"/>
    <property type="match status" value="1"/>
</dbReference>
<dbReference type="InterPro" id="IPR013087">
    <property type="entry name" value="Znf_C2H2_type"/>
</dbReference>
<proteinExistence type="predicted"/>
<gene>
    <name evidence="4" type="ORF">BDA99DRAFT_555209</name>
</gene>
<dbReference type="EMBL" id="JAIXMP010000002">
    <property type="protein sequence ID" value="KAI9277310.1"/>
    <property type="molecule type" value="Genomic_DNA"/>
</dbReference>
<keyword evidence="1" id="KW-0479">Metal-binding</keyword>
<feature type="compositionally biased region" description="Polar residues" evidence="2">
    <location>
        <begin position="26"/>
        <end position="41"/>
    </location>
</feature>
<reference evidence="4" key="1">
    <citation type="journal article" date="2022" name="IScience">
        <title>Evolution of zygomycete secretomes and the origins of terrestrial fungal ecologies.</title>
        <authorList>
            <person name="Chang Y."/>
            <person name="Wang Y."/>
            <person name="Mondo S."/>
            <person name="Ahrendt S."/>
            <person name="Andreopoulos W."/>
            <person name="Barry K."/>
            <person name="Beard J."/>
            <person name="Benny G.L."/>
            <person name="Blankenship S."/>
            <person name="Bonito G."/>
            <person name="Cuomo C."/>
            <person name="Desiro A."/>
            <person name="Gervers K.A."/>
            <person name="Hundley H."/>
            <person name="Kuo A."/>
            <person name="LaButti K."/>
            <person name="Lang B.F."/>
            <person name="Lipzen A."/>
            <person name="O'Donnell K."/>
            <person name="Pangilinan J."/>
            <person name="Reynolds N."/>
            <person name="Sandor L."/>
            <person name="Smith M.E."/>
            <person name="Tsang A."/>
            <person name="Grigoriev I.V."/>
            <person name="Stajich J.E."/>
            <person name="Spatafora J.W."/>
        </authorList>
    </citation>
    <scope>NUCLEOTIDE SEQUENCE</scope>
    <source>
        <strain evidence="4">RSA 2281</strain>
    </source>
</reference>
<feature type="region of interest" description="Disordered" evidence="2">
    <location>
        <begin position="1"/>
        <end position="41"/>
    </location>
</feature>
<evidence type="ECO:0000313" key="4">
    <source>
        <dbReference type="EMBL" id="KAI9277310.1"/>
    </source>
</evidence>
<dbReference type="GO" id="GO:0008270">
    <property type="term" value="F:zinc ion binding"/>
    <property type="evidence" value="ECO:0007669"/>
    <property type="project" value="UniProtKB-KW"/>
</dbReference>